<protein>
    <recommendedName>
        <fullName evidence="5">Tyr recombinase domain-containing protein</fullName>
    </recommendedName>
</protein>
<feature type="domain" description="Arm DNA-binding" evidence="3">
    <location>
        <begin position="14"/>
        <end position="75"/>
    </location>
</feature>
<keyword evidence="1" id="KW-0238">DNA-binding</keyword>
<accession>A0A0H5Q2H9</accession>
<dbReference type="InterPro" id="IPR035386">
    <property type="entry name" value="Arm-DNA-bind_5"/>
</dbReference>
<dbReference type="InterPro" id="IPR010998">
    <property type="entry name" value="Integrase_recombinase_N"/>
</dbReference>
<dbReference type="Pfam" id="PF13102">
    <property type="entry name" value="Phage_int_SAM_5"/>
    <property type="match status" value="1"/>
</dbReference>
<reference evidence="4" key="2">
    <citation type="submission" date="2015-07" db="EMBL/GenBank/DDBJ databases">
        <title>Plasmids, circular viruses and viroids from rat gut.</title>
        <authorList>
            <person name="Jorgensen T.J."/>
            <person name="Hansen M.A."/>
            <person name="Xu Z."/>
            <person name="Tabak M.A."/>
            <person name="Sorensen S.J."/>
            <person name="Hansen L.H."/>
        </authorList>
    </citation>
    <scope>NUCLEOTIDE SEQUENCE</scope>
    <source>
        <strain evidence="4">RGFK0918</strain>
    </source>
</reference>
<evidence type="ECO:0000256" key="1">
    <source>
        <dbReference type="ARBA" id="ARBA00023125"/>
    </source>
</evidence>
<sequence>MGRKKKEIKFKEPVRIREKNLLDGSISLYLDIYYRGNRKKEGLKLYLVPEINAATKLQNANTRKLAEQIKAQRILDIQKEGLVDWEKVKKSRLTLSAWFGQYVEDNAELSESSKRSKRNVQARVEQYLSHIGKPDLSLKEVDKEFCKGFIAFLKTCTFNDGKKTLSCTTCRIFVNRFGSALAKAVREGLIEHNPFTLLEAKEKPQKLVADREFLTIEEVKRVMNTPCRYEIVKKAFLFSCFTGLRYSDMKALNWSEIHSAADGKTEYIDHVQIKWLVLHHHLVRHACRHDDGEECRQCHAHLKNPPVTTNYFKWV</sequence>
<dbReference type="SUPFAM" id="SSF56349">
    <property type="entry name" value="DNA breaking-rejoining enzymes"/>
    <property type="match status" value="1"/>
</dbReference>
<reference evidence="4" key="1">
    <citation type="submission" date="2015-06" db="EMBL/GenBank/DDBJ databases">
        <authorList>
            <person name="Joergensen T."/>
        </authorList>
    </citation>
    <scope>NUCLEOTIDE SEQUENCE</scope>
    <source>
        <strain evidence="4">RGFK0918</strain>
    </source>
</reference>
<evidence type="ECO:0000259" key="2">
    <source>
        <dbReference type="Pfam" id="PF13102"/>
    </source>
</evidence>
<dbReference type="GO" id="GO:0003677">
    <property type="term" value="F:DNA binding"/>
    <property type="evidence" value="ECO:0007669"/>
    <property type="project" value="UniProtKB-KW"/>
</dbReference>
<feature type="domain" description="Phage integrase SAM-like" evidence="2">
    <location>
        <begin position="94"/>
        <end position="196"/>
    </location>
</feature>
<dbReference type="Gene3D" id="1.10.150.130">
    <property type="match status" value="1"/>
</dbReference>
<name>A0A0H5Q2H9_9ZZZZ</name>
<dbReference type="InterPro" id="IPR011010">
    <property type="entry name" value="DNA_brk_join_enz"/>
</dbReference>
<dbReference type="InterPro" id="IPR025269">
    <property type="entry name" value="SAM-like_dom"/>
</dbReference>
<evidence type="ECO:0000259" key="3">
    <source>
        <dbReference type="Pfam" id="PF17293"/>
    </source>
</evidence>
<evidence type="ECO:0000313" key="4">
    <source>
        <dbReference type="EMBL" id="CRY96093.1"/>
    </source>
</evidence>
<proteinExistence type="predicted"/>
<dbReference type="Pfam" id="PF17293">
    <property type="entry name" value="Arm-DNA-bind_5"/>
    <property type="match status" value="1"/>
</dbReference>
<organism evidence="4">
    <name type="scientific">uncultured prokaryote</name>
    <dbReference type="NCBI Taxonomy" id="198431"/>
    <lineage>
        <taxon>unclassified sequences</taxon>
        <taxon>environmental samples</taxon>
    </lineage>
</organism>
<evidence type="ECO:0008006" key="5">
    <source>
        <dbReference type="Google" id="ProtNLM"/>
    </source>
</evidence>
<dbReference type="EMBL" id="LN853518">
    <property type="protein sequence ID" value="CRY96093.1"/>
    <property type="molecule type" value="Genomic_DNA"/>
</dbReference>
<dbReference type="AlphaFoldDB" id="A0A0H5Q2H9"/>